<keyword evidence="1" id="KW-0472">Membrane</keyword>
<reference evidence="4" key="1">
    <citation type="submission" date="2018-12" db="EMBL/GenBank/DDBJ databases">
        <title>Tengunoibacter tsumagoiensis gen. nov., sp. nov., Dictyobacter kobayashii sp. nov., D. alpinus sp. nov., and D. joshuensis sp. nov. and description of Dictyobacteraceae fam. nov. within the order Ktedonobacterales isolated from Tengu-no-mugimeshi.</title>
        <authorList>
            <person name="Wang C.M."/>
            <person name="Zheng Y."/>
            <person name="Sakai Y."/>
            <person name="Toyoda A."/>
            <person name="Minakuchi Y."/>
            <person name="Abe K."/>
            <person name="Yokota A."/>
            <person name="Yabe S."/>
        </authorList>
    </citation>
    <scope>NUCLEOTIDE SEQUENCE [LARGE SCALE GENOMIC DNA]</scope>
    <source>
        <strain evidence="4">Uno3</strain>
    </source>
</reference>
<proteinExistence type="predicted"/>
<feature type="transmembrane region" description="Helical" evidence="1">
    <location>
        <begin position="47"/>
        <end position="76"/>
    </location>
</feature>
<evidence type="ECO:0000256" key="1">
    <source>
        <dbReference type="SAM" id="Phobius"/>
    </source>
</evidence>
<keyword evidence="1" id="KW-1133">Transmembrane helix</keyword>
<protein>
    <submittedName>
        <fullName evidence="3">Uncharacterized protein</fullName>
    </submittedName>
</protein>
<accession>A0A401ZXI2</accession>
<evidence type="ECO:0000313" key="4">
    <source>
        <dbReference type="Proteomes" id="UP000287352"/>
    </source>
</evidence>
<sequence length="80" mass="7678">MEPLNAICCCTCAFTLAGVVALAGETGDFAIDSRTRLSNVGKSGGSVAVAVAVAVGLGSSVAVAVTISVAVAVGVAEHDV</sequence>
<name>A0A401ZXI2_9CHLR</name>
<dbReference type="Proteomes" id="UP000287352">
    <property type="component" value="Unassembled WGS sequence"/>
</dbReference>
<evidence type="ECO:0000313" key="3">
    <source>
        <dbReference type="EMBL" id="GCE11543.1"/>
    </source>
</evidence>
<organism evidence="3 4">
    <name type="scientific">Tengunoibacter tsumagoiensis</name>
    <dbReference type="NCBI Taxonomy" id="2014871"/>
    <lineage>
        <taxon>Bacteria</taxon>
        <taxon>Bacillati</taxon>
        <taxon>Chloroflexota</taxon>
        <taxon>Ktedonobacteria</taxon>
        <taxon>Ktedonobacterales</taxon>
        <taxon>Dictyobacteraceae</taxon>
        <taxon>Tengunoibacter</taxon>
    </lineage>
</organism>
<feature type="chain" id="PRO_5019233956" evidence="2">
    <location>
        <begin position="24"/>
        <end position="80"/>
    </location>
</feature>
<keyword evidence="1" id="KW-0812">Transmembrane</keyword>
<dbReference type="EMBL" id="BIFR01000001">
    <property type="protein sequence ID" value="GCE11543.1"/>
    <property type="molecule type" value="Genomic_DNA"/>
</dbReference>
<keyword evidence="2" id="KW-0732">Signal</keyword>
<keyword evidence="4" id="KW-1185">Reference proteome</keyword>
<gene>
    <name evidence="3" type="ORF">KTT_14020</name>
</gene>
<comment type="caution">
    <text evidence="3">The sequence shown here is derived from an EMBL/GenBank/DDBJ whole genome shotgun (WGS) entry which is preliminary data.</text>
</comment>
<dbReference type="AlphaFoldDB" id="A0A401ZXI2"/>
<evidence type="ECO:0000256" key="2">
    <source>
        <dbReference type="SAM" id="SignalP"/>
    </source>
</evidence>
<feature type="signal peptide" evidence="2">
    <location>
        <begin position="1"/>
        <end position="23"/>
    </location>
</feature>